<proteinExistence type="predicted"/>
<evidence type="ECO:0000256" key="2">
    <source>
        <dbReference type="SAM" id="SignalP"/>
    </source>
</evidence>
<dbReference type="Proteomes" id="UP000503820">
    <property type="component" value="Unassembled WGS sequence"/>
</dbReference>
<evidence type="ECO:0000259" key="3">
    <source>
        <dbReference type="Pfam" id="PF07589"/>
    </source>
</evidence>
<accession>A0A7J0BUC3</accession>
<keyword evidence="2" id="KW-0732">Signal</keyword>
<sequence>MKKIFSLLAATLLVFALTVPASAYVQDWTLDLSGAGGSTYTGVELLTVVGEGTVTQNLGGDGILNDGDTFSLSSYLATIQIINNNGNPFVDGSFFFHSTDLGGYVYNVVPGIGNPLGVSSLNYMYTTGSMQLYYGDHNNIAGSQLLMDMSFEYGKGDGAQPDLGGNLFSGATDMIFEFAASNPGTNLFSHASFGDLEEFLAANPLYQAFLVFDLNNNLLLNTFVMGDGFFDVGISVGGNVSLMVTPEPSTFLIFGLGLLGLIAFRKRMAQ</sequence>
<evidence type="ECO:0000256" key="1">
    <source>
        <dbReference type="SAM" id="Phobius"/>
    </source>
</evidence>
<dbReference type="Pfam" id="PF07589">
    <property type="entry name" value="PEP-CTERM"/>
    <property type="match status" value="1"/>
</dbReference>
<keyword evidence="5" id="KW-1185">Reference proteome</keyword>
<keyword evidence="1" id="KW-0812">Transmembrane</keyword>
<dbReference type="AlphaFoldDB" id="A0A7J0BUC3"/>
<reference evidence="4 5" key="1">
    <citation type="submission" date="2020-05" db="EMBL/GenBank/DDBJ databases">
        <title>Draft genome sequence of Desulfovibrio psychrotolerans JS1T.</title>
        <authorList>
            <person name="Ueno A."/>
            <person name="Tamazawa S."/>
            <person name="Tamamura S."/>
            <person name="Murakami T."/>
            <person name="Kiyama T."/>
            <person name="Inomata H."/>
            <person name="Amano Y."/>
            <person name="Miyakawa K."/>
            <person name="Tamaki H."/>
            <person name="Naganuma T."/>
            <person name="Kaneko K."/>
        </authorList>
    </citation>
    <scope>NUCLEOTIDE SEQUENCE [LARGE SCALE GENOMIC DNA]</scope>
    <source>
        <strain evidence="4 5">JS1</strain>
    </source>
</reference>
<evidence type="ECO:0000313" key="4">
    <source>
        <dbReference type="EMBL" id="GFM37317.1"/>
    </source>
</evidence>
<dbReference type="EMBL" id="BLVP01000008">
    <property type="protein sequence ID" value="GFM37317.1"/>
    <property type="molecule type" value="Genomic_DNA"/>
</dbReference>
<comment type="caution">
    <text evidence="4">The sequence shown here is derived from an EMBL/GenBank/DDBJ whole genome shotgun (WGS) entry which is preliminary data.</text>
</comment>
<feature type="domain" description="Ice-binding protein C-terminal" evidence="3">
    <location>
        <begin position="245"/>
        <end position="267"/>
    </location>
</feature>
<feature type="signal peptide" evidence="2">
    <location>
        <begin position="1"/>
        <end position="23"/>
    </location>
</feature>
<organism evidence="4 5">
    <name type="scientific">Desulfovibrio psychrotolerans</name>
    <dbReference type="NCBI Taxonomy" id="415242"/>
    <lineage>
        <taxon>Bacteria</taxon>
        <taxon>Pseudomonadati</taxon>
        <taxon>Thermodesulfobacteriota</taxon>
        <taxon>Desulfovibrionia</taxon>
        <taxon>Desulfovibrionales</taxon>
        <taxon>Desulfovibrionaceae</taxon>
        <taxon>Desulfovibrio</taxon>
    </lineage>
</organism>
<gene>
    <name evidence="4" type="ORF">DSM19430T_20010</name>
</gene>
<keyword evidence="1" id="KW-1133">Transmembrane helix</keyword>
<protein>
    <recommendedName>
        <fullName evidence="3">Ice-binding protein C-terminal domain-containing protein</fullName>
    </recommendedName>
</protein>
<evidence type="ECO:0000313" key="5">
    <source>
        <dbReference type="Proteomes" id="UP000503820"/>
    </source>
</evidence>
<dbReference type="InterPro" id="IPR013424">
    <property type="entry name" value="Ice-binding_C"/>
</dbReference>
<name>A0A7J0BUC3_9BACT</name>
<keyword evidence="1" id="KW-0472">Membrane</keyword>
<feature type="chain" id="PRO_5029507236" description="Ice-binding protein C-terminal domain-containing protein" evidence="2">
    <location>
        <begin position="24"/>
        <end position="270"/>
    </location>
</feature>
<feature type="transmembrane region" description="Helical" evidence="1">
    <location>
        <begin position="248"/>
        <end position="264"/>
    </location>
</feature>
<dbReference type="NCBIfam" id="TIGR02595">
    <property type="entry name" value="PEP_CTERM"/>
    <property type="match status" value="1"/>
</dbReference>
<dbReference type="RefSeq" id="WP_174409929.1">
    <property type="nucleotide sequence ID" value="NZ_BLVP01000008.1"/>
</dbReference>